<feature type="region of interest" description="Disordered" evidence="1">
    <location>
        <begin position="89"/>
        <end position="132"/>
    </location>
</feature>
<evidence type="ECO:0000313" key="2">
    <source>
        <dbReference type="EMBL" id="CAG6566289.1"/>
    </source>
</evidence>
<proteinExistence type="predicted"/>
<organism evidence="2">
    <name type="scientific">Culex pipiens</name>
    <name type="common">House mosquito</name>
    <dbReference type="NCBI Taxonomy" id="7175"/>
    <lineage>
        <taxon>Eukaryota</taxon>
        <taxon>Metazoa</taxon>
        <taxon>Ecdysozoa</taxon>
        <taxon>Arthropoda</taxon>
        <taxon>Hexapoda</taxon>
        <taxon>Insecta</taxon>
        <taxon>Pterygota</taxon>
        <taxon>Neoptera</taxon>
        <taxon>Endopterygota</taxon>
        <taxon>Diptera</taxon>
        <taxon>Nematocera</taxon>
        <taxon>Culicoidea</taxon>
        <taxon>Culicidae</taxon>
        <taxon>Culicinae</taxon>
        <taxon>Culicini</taxon>
        <taxon>Culex</taxon>
        <taxon>Culex</taxon>
    </lineage>
</organism>
<reference evidence="2" key="1">
    <citation type="submission" date="2021-05" db="EMBL/GenBank/DDBJ databases">
        <authorList>
            <person name="Alioto T."/>
            <person name="Alioto T."/>
            <person name="Gomez Garrido J."/>
        </authorList>
    </citation>
    <scope>NUCLEOTIDE SEQUENCE</scope>
</reference>
<dbReference type="EMBL" id="HBUE01275768">
    <property type="protein sequence ID" value="CAG6566289.1"/>
    <property type="molecule type" value="Transcribed_RNA"/>
</dbReference>
<sequence length="132" mass="14467">MAAPEYETMWVCGVCVRNNVAASVGSTDATRDHTWTAGSDWNTFVASSIRYASQPPAESKTPNTNRFLDRKLIPSCPVFRNAGLVYHISRPPPLPPIPPRRPKSLNCPKSSQSLKLTTTGSTRLQSSPNKIN</sequence>
<feature type="compositionally biased region" description="Pro residues" evidence="1">
    <location>
        <begin position="90"/>
        <end position="99"/>
    </location>
</feature>
<feature type="compositionally biased region" description="Polar residues" evidence="1">
    <location>
        <begin position="107"/>
        <end position="132"/>
    </location>
</feature>
<protein>
    <submittedName>
        <fullName evidence="2">(northern house mosquito) hypothetical protein</fullName>
    </submittedName>
</protein>
<dbReference type="AlphaFoldDB" id="A0A8D8NIE0"/>
<name>A0A8D8NIE0_CULPI</name>
<evidence type="ECO:0000256" key="1">
    <source>
        <dbReference type="SAM" id="MobiDB-lite"/>
    </source>
</evidence>
<accession>A0A8D8NIE0</accession>
<dbReference type="EMBL" id="HBUE01170370">
    <property type="protein sequence ID" value="CAG6514800.1"/>
    <property type="molecule type" value="Transcribed_RNA"/>
</dbReference>